<dbReference type="AlphaFoldDB" id="A0A495W627"/>
<proteinExistence type="predicted"/>
<keyword evidence="2" id="KW-1185">Reference proteome</keyword>
<sequence>MNAQEQLAHMAQVPLRKKFVIPAADGVGPASIELTLPHVRVTDSDGSVIAITPRQAELVSAALDNITSWFEDVRDIPEDLTEG</sequence>
<evidence type="ECO:0000313" key="1">
    <source>
        <dbReference type="EMBL" id="RKT56570.1"/>
    </source>
</evidence>
<reference evidence="1 2" key="1">
    <citation type="submission" date="2018-10" db="EMBL/GenBank/DDBJ databases">
        <title>Sequencing the genomes of 1000 actinobacteria strains.</title>
        <authorList>
            <person name="Klenk H.-P."/>
        </authorList>
    </citation>
    <scope>NUCLEOTIDE SEQUENCE [LARGE SCALE GENOMIC DNA]</scope>
    <source>
        <strain evidence="1 2">DSM 43800</strain>
    </source>
</reference>
<evidence type="ECO:0000313" key="2">
    <source>
        <dbReference type="Proteomes" id="UP000282084"/>
    </source>
</evidence>
<dbReference type="EMBL" id="RBXO01000001">
    <property type="protein sequence ID" value="RKT56570.1"/>
    <property type="molecule type" value="Genomic_DNA"/>
</dbReference>
<name>A0A495W627_9PSEU</name>
<dbReference type="Proteomes" id="UP000282084">
    <property type="component" value="Unassembled WGS sequence"/>
</dbReference>
<accession>A0A495W627</accession>
<protein>
    <submittedName>
        <fullName evidence="1">Uncharacterized protein</fullName>
    </submittedName>
</protein>
<comment type="caution">
    <text evidence="1">The sequence shown here is derived from an EMBL/GenBank/DDBJ whole genome shotgun (WGS) entry which is preliminary data.</text>
</comment>
<gene>
    <name evidence="1" type="ORF">C8E97_5273</name>
</gene>
<dbReference type="OrthoDB" id="9970902at2"/>
<dbReference type="RefSeq" id="WP_147455241.1">
    <property type="nucleotide sequence ID" value="NZ_RBXO01000001.1"/>
</dbReference>
<organism evidence="1 2">
    <name type="scientific">Saccharothrix australiensis</name>
    <dbReference type="NCBI Taxonomy" id="2072"/>
    <lineage>
        <taxon>Bacteria</taxon>
        <taxon>Bacillati</taxon>
        <taxon>Actinomycetota</taxon>
        <taxon>Actinomycetes</taxon>
        <taxon>Pseudonocardiales</taxon>
        <taxon>Pseudonocardiaceae</taxon>
        <taxon>Saccharothrix</taxon>
    </lineage>
</organism>